<dbReference type="Gene3D" id="3.40.50.10420">
    <property type="entry name" value="NagB/RpiA/CoA transferase-like"/>
    <property type="match status" value="1"/>
</dbReference>
<dbReference type="SUPFAM" id="SSF100950">
    <property type="entry name" value="NagB/RpiA/CoA transferase-like"/>
    <property type="match status" value="1"/>
</dbReference>
<sequence>MSDLVARFIDELERVAGKAQRAHSDEHAIEIVQEALRSHHARTVALAPCALANRLESILRTDSYELVSEREIARADVGISGAELAVAETSSLLISHDGVSELVTALPPVHIALIRTDQIVETLEDAFAFCQRELERTPRDFVFVTGPSRTADIELTPVIGVHGPQELLVIVIP</sequence>
<evidence type="ECO:0000259" key="1">
    <source>
        <dbReference type="Pfam" id="PF02589"/>
    </source>
</evidence>
<accession>H5SQH5</accession>
<feature type="domain" description="LUD" evidence="1">
    <location>
        <begin position="6"/>
        <end position="172"/>
    </location>
</feature>
<evidence type="ECO:0000313" key="2">
    <source>
        <dbReference type="EMBL" id="BAL58411.1"/>
    </source>
</evidence>
<dbReference type="EMBL" id="AP011800">
    <property type="protein sequence ID" value="BAL58411.1"/>
    <property type="molecule type" value="Genomic_DNA"/>
</dbReference>
<dbReference type="InterPro" id="IPR037171">
    <property type="entry name" value="NagB/RpiA_transferase-like"/>
</dbReference>
<reference evidence="2" key="1">
    <citation type="journal article" date="2005" name="Environ. Microbiol.">
        <title>Genetic and functional properties of uncultivated thermophilic crenarchaeotes from a subsurface gold mine as revealed by analysis of genome fragments.</title>
        <authorList>
            <person name="Nunoura T."/>
            <person name="Hirayama H."/>
            <person name="Takami H."/>
            <person name="Oida H."/>
            <person name="Nishi S."/>
            <person name="Shimamura S."/>
            <person name="Suzuki Y."/>
            <person name="Inagaki F."/>
            <person name="Takai K."/>
            <person name="Nealson K.H."/>
            <person name="Horikoshi K."/>
        </authorList>
    </citation>
    <scope>NUCLEOTIDE SEQUENCE</scope>
</reference>
<dbReference type="AlphaFoldDB" id="H5SQH5"/>
<proteinExistence type="predicted"/>
<organism evidence="2">
    <name type="scientific">Acetithermum autotrophicum</name>
    <dbReference type="NCBI Taxonomy" id="1446466"/>
    <lineage>
        <taxon>Bacteria</taxon>
        <taxon>Candidatus Bipolaricaulota</taxon>
        <taxon>Candidatus Acetithermum</taxon>
    </lineage>
</organism>
<reference evidence="2" key="2">
    <citation type="journal article" date="2012" name="PLoS ONE">
        <title>A Deeply Branching Thermophilic Bacterium with an Ancient Acetyl-CoA Pathway Dominates a Subsurface Ecosystem.</title>
        <authorList>
            <person name="Takami H."/>
            <person name="Noguchi H."/>
            <person name="Takaki Y."/>
            <person name="Uchiyama I."/>
            <person name="Toyoda A."/>
            <person name="Nishi S."/>
            <person name="Chee G.-J."/>
            <person name="Arai W."/>
            <person name="Nunoura T."/>
            <person name="Itoh T."/>
            <person name="Hattori M."/>
            <person name="Takai K."/>
        </authorList>
    </citation>
    <scope>NUCLEOTIDE SEQUENCE</scope>
</reference>
<dbReference type="PANTHER" id="PTHR43682">
    <property type="entry name" value="LACTATE UTILIZATION PROTEIN C"/>
    <property type="match status" value="1"/>
</dbReference>
<dbReference type="InterPro" id="IPR024185">
    <property type="entry name" value="FTHF_cligase-like_sf"/>
</dbReference>
<dbReference type="InterPro" id="IPR003741">
    <property type="entry name" value="LUD_dom"/>
</dbReference>
<protein>
    <submittedName>
        <fullName evidence="2">Hypothetical conserved protein</fullName>
    </submittedName>
</protein>
<dbReference type="PANTHER" id="PTHR43682:SF1">
    <property type="entry name" value="LACTATE UTILIZATION PROTEIN C"/>
    <property type="match status" value="1"/>
</dbReference>
<dbReference type="Pfam" id="PF02589">
    <property type="entry name" value="LUD_dom"/>
    <property type="match status" value="1"/>
</dbReference>
<name>H5SQH5_ACEAU</name>
<gene>
    <name evidence="2" type="ORF">HGMM_OP1C106</name>
</gene>